<dbReference type="InterPro" id="IPR003594">
    <property type="entry name" value="HATPase_dom"/>
</dbReference>
<evidence type="ECO:0000256" key="5">
    <source>
        <dbReference type="ARBA" id="ARBA00022840"/>
    </source>
</evidence>
<dbReference type="SUPFAM" id="SSF55874">
    <property type="entry name" value="ATPase domain of HSP90 chaperone/DNA topoisomerase II/histidine kinase"/>
    <property type="match status" value="1"/>
</dbReference>
<reference evidence="12 13" key="1">
    <citation type="journal article" date="2012" name="J. Bacteriol.">
        <title>Complete genome sequence of a thermophilic methanogen, Methanocella conradii HZ254, isolated from Chinese rice field soil.</title>
        <authorList>
            <person name="Lu Z."/>
            <person name="Lu Y."/>
        </authorList>
    </citation>
    <scope>NUCLEOTIDE SEQUENCE [LARGE SCALE GENOMIC DNA]</scope>
    <source>
        <strain evidence="13">DSM 24694 / JCM 17849 / CGMCC 1.5162 / HZ254</strain>
    </source>
</reference>
<feature type="binding site" evidence="10">
    <location>
        <position position="501"/>
    </location>
    <ligand>
        <name>Mg(2+)</name>
        <dbReference type="ChEBI" id="CHEBI:18420"/>
        <label>2</label>
    </ligand>
</feature>
<evidence type="ECO:0000313" key="13">
    <source>
        <dbReference type="Proteomes" id="UP000005233"/>
    </source>
</evidence>
<dbReference type="Pfam" id="PF00204">
    <property type="entry name" value="DNA_gyraseB"/>
    <property type="match status" value="1"/>
</dbReference>
<dbReference type="Pfam" id="PF02518">
    <property type="entry name" value="HATPase_c"/>
    <property type="match status" value="1"/>
</dbReference>
<dbReference type="InterPro" id="IPR014721">
    <property type="entry name" value="Ribsml_uS5_D2-typ_fold_subgr"/>
</dbReference>
<name>H8IA14_METCZ</name>
<evidence type="ECO:0000256" key="2">
    <source>
        <dbReference type="ARBA" id="ARBA00010708"/>
    </source>
</evidence>
<evidence type="ECO:0000256" key="7">
    <source>
        <dbReference type="ARBA" id="ARBA00023029"/>
    </source>
</evidence>
<dbReference type="NCBIfam" id="TIGR01059">
    <property type="entry name" value="gyrB"/>
    <property type="match status" value="1"/>
</dbReference>
<dbReference type="PANTHER" id="PTHR45866:SF1">
    <property type="entry name" value="DNA GYRASE SUBUNIT B, MITOCHONDRIAL"/>
    <property type="match status" value="1"/>
</dbReference>
<evidence type="ECO:0000256" key="6">
    <source>
        <dbReference type="ARBA" id="ARBA00022842"/>
    </source>
</evidence>
<dbReference type="InterPro" id="IPR002288">
    <property type="entry name" value="DNA_gyrase_B_C"/>
</dbReference>
<comment type="catalytic activity">
    <reaction evidence="1 10">
        <text>ATP-dependent breakage, passage and rejoining of double-stranded DNA.</text>
        <dbReference type="EC" id="5.6.2.2"/>
    </reaction>
</comment>
<dbReference type="PROSITE" id="PS50880">
    <property type="entry name" value="TOPRIM"/>
    <property type="match status" value="1"/>
</dbReference>
<dbReference type="InterPro" id="IPR036890">
    <property type="entry name" value="HATPase_C_sf"/>
</dbReference>
<dbReference type="Gene3D" id="3.40.50.670">
    <property type="match status" value="1"/>
</dbReference>
<dbReference type="FunFam" id="3.30.230.10:FF:000005">
    <property type="entry name" value="DNA gyrase subunit B"/>
    <property type="match status" value="1"/>
</dbReference>
<dbReference type="GO" id="GO:0034335">
    <property type="term" value="F:DNA negative supercoiling activity"/>
    <property type="evidence" value="ECO:0007669"/>
    <property type="project" value="UniProtKB-ARBA"/>
</dbReference>
<dbReference type="InterPro" id="IPR013506">
    <property type="entry name" value="Topo_IIA_bsu_dom2"/>
</dbReference>
<dbReference type="SMART" id="SM00433">
    <property type="entry name" value="TOP2c"/>
    <property type="match status" value="1"/>
</dbReference>
<evidence type="ECO:0000256" key="4">
    <source>
        <dbReference type="ARBA" id="ARBA00022741"/>
    </source>
</evidence>
<dbReference type="RefSeq" id="WP_014406805.1">
    <property type="nucleotide sequence ID" value="NC_017034.1"/>
</dbReference>
<dbReference type="PANTHER" id="PTHR45866">
    <property type="entry name" value="DNA GYRASE/TOPOISOMERASE SUBUNIT B"/>
    <property type="match status" value="1"/>
</dbReference>
<dbReference type="Proteomes" id="UP000005233">
    <property type="component" value="Chromosome"/>
</dbReference>
<dbReference type="EMBL" id="CP003243">
    <property type="protein sequence ID" value="AFD00974.1"/>
    <property type="molecule type" value="Genomic_DNA"/>
</dbReference>
<comment type="miscellaneous">
    <text evidence="10">Few gyrases are as efficient as E.coli at forming negative supercoils. Not all organisms have 2 type II topoisomerases; in organisms with a single type II topoisomerase this enzyme also has to decatenate newly replicated chromosomes.</text>
</comment>
<evidence type="ECO:0000256" key="8">
    <source>
        <dbReference type="ARBA" id="ARBA00023125"/>
    </source>
</evidence>
<dbReference type="eggNOG" id="arCOG04371">
    <property type="taxonomic scope" value="Archaea"/>
</dbReference>
<evidence type="ECO:0000256" key="1">
    <source>
        <dbReference type="ARBA" id="ARBA00000185"/>
    </source>
</evidence>
<feature type="domain" description="Toprim" evidence="11">
    <location>
        <begin position="420"/>
        <end position="534"/>
    </location>
</feature>
<dbReference type="EC" id="5.6.2.2" evidence="10"/>
<dbReference type="InterPro" id="IPR006171">
    <property type="entry name" value="TOPRIM_dom"/>
</dbReference>
<comment type="subcellular location">
    <subcellularLocation>
        <location evidence="10">Cytoplasm</location>
    </subcellularLocation>
</comment>
<dbReference type="InterPro" id="IPR000565">
    <property type="entry name" value="Topo_IIA_B"/>
</dbReference>
<sequence>MSSEMPPQAYDASSIQVLEGLEAVRKRPSMYIGSTDERGLHHLVYEVVDNSIDEALAGYCKNIEVSINNDGSVTVNDDGRGIPVEMHEKYHRPALEIVMTMLHAGGKFDNRTYKVSGGLHGVGVSVVNALSEWMKVEVRRNGRLYVQDYVRGKPTDEVHEIGTAIGTGTRVTFKPDPTIFETTEFKYDILANRLRELAFLNKGIKITFTDARSGVSEVFHYEGGIVQFVHYLNEGKTPLHDKVIYFEKQKDTTNVEIAMQYNDGYNEIVLAFANNINTTEGGTHLSGFRSALTRSFNDYAKKNNLLKGDMVLSGDDVREGLTAIISVKLTNPQFEGQTKTKLGNSEVQGIVNSLVGEGLDDYLEENPADARKIIEKAIQAFHAREAARKARELTRRKSALESSTLPGKLADCSEKDPEKCELYLVEGDSAGGSAKQGRNRMYQAILPLRGKILNVEKARLSKALQSEEIKALITALGTSVGDEFDISKARYHKIILMTDADVDGAHIRTLLLTFFYRYMKPLVEAGYVYIAQPPLFKIKKGKEERYVYSEKELNAALDEMGRSNYTIQRYKGLGEMNPEQLWSTTMDPETRTVLKVTLEDAAEADHIFSVLMGDKVEPRKAFIEKNAKLVRNLDV</sequence>
<dbReference type="KEGG" id="mez:Mtc_2239"/>
<dbReference type="GO" id="GO:0005737">
    <property type="term" value="C:cytoplasm"/>
    <property type="evidence" value="ECO:0007669"/>
    <property type="project" value="UniProtKB-SubCell"/>
</dbReference>
<dbReference type="GeneID" id="11972404"/>
<dbReference type="PRINTS" id="PR00418">
    <property type="entry name" value="TPI2FAMILY"/>
</dbReference>
<dbReference type="SUPFAM" id="SSF54211">
    <property type="entry name" value="Ribosomal protein S5 domain 2-like"/>
    <property type="match status" value="1"/>
</dbReference>
<dbReference type="InterPro" id="IPR011557">
    <property type="entry name" value="GyrB"/>
</dbReference>
<dbReference type="SMART" id="SM00387">
    <property type="entry name" value="HATPase_c"/>
    <property type="match status" value="1"/>
</dbReference>
<dbReference type="InterPro" id="IPR001241">
    <property type="entry name" value="Topo_IIA"/>
</dbReference>
<comment type="subunit">
    <text evidence="10">Heterotetramer, composed of two GyrA and two GyrB chains. In the heterotetramer, GyrA contains the active site tyrosine that forms a transient covalent intermediate with DNA, while GyrB binds cofactors and catalyzes ATP hydrolysis.</text>
</comment>
<keyword evidence="5 10" id="KW-0067">ATP-binding</keyword>
<feature type="binding site" evidence="10">
    <location>
        <position position="499"/>
    </location>
    <ligand>
        <name>Mg(2+)</name>
        <dbReference type="ChEBI" id="CHEBI:18420"/>
        <label>1</label>
        <note>catalytic</note>
    </ligand>
</feature>
<feature type="binding site" evidence="10">
    <location>
        <position position="426"/>
    </location>
    <ligand>
        <name>Mg(2+)</name>
        <dbReference type="ChEBI" id="CHEBI:18420"/>
        <label>1</label>
        <note>catalytic</note>
    </ligand>
</feature>
<dbReference type="AlphaFoldDB" id="H8IA14"/>
<dbReference type="InterPro" id="IPR013759">
    <property type="entry name" value="Topo_IIA_B_C"/>
</dbReference>
<dbReference type="CDD" id="cd03366">
    <property type="entry name" value="TOPRIM_TopoIIA_GyrB"/>
    <property type="match status" value="1"/>
</dbReference>
<evidence type="ECO:0000256" key="9">
    <source>
        <dbReference type="ARBA" id="ARBA00023235"/>
    </source>
</evidence>
<feature type="site" description="Interaction with DNA" evidence="10">
    <location>
        <position position="451"/>
    </location>
</feature>
<dbReference type="PROSITE" id="PS00177">
    <property type="entry name" value="TOPOISOMERASE_II"/>
    <property type="match status" value="1"/>
</dbReference>
<comment type="function">
    <text evidence="10">A type II topoisomerase that negatively supercoils closed circular double-stranded (ds) DNA in an ATP-dependent manner to modulate DNA topology and maintain chromosomes in an underwound state. Negative supercoiling favors strand separation, and DNA replication, transcription, recombination and repair, all of which involve strand separation. Also able to catalyze the interconversion of other topological isomers of dsDNA rings, including catenanes and knotted rings. Type II topoisomerases break and join 2 DNA strands simultaneously in an ATP-dependent manner.</text>
</comment>
<dbReference type="NCBIfam" id="NF011501">
    <property type="entry name" value="PRK14939.1"/>
    <property type="match status" value="1"/>
</dbReference>
<evidence type="ECO:0000256" key="10">
    <source>
        <dbReference type="HAMAP-Rule" id="MF_01898"/>
    </source>
</evidence>
<dbReference type="FunFam" id="3.30.565.10:FF:000002">
    <property type="entry name" value="DNA gyrase subunit B"/>
    <property type="match status" value="1"/>
</dbReference>
<proteinExistence type="inferred from homology"/>
<dbReference type="HOGENOM" id="CLU_006146_4_1_2"/>
<dbReference type="PRINTS" id="PR01159">
    <property type="entry name" value="DNAGYRASEB"/>
</dbReference>
<dbReference type="InterPro" id="IPR020568">
    <property type="entry name" value="Ribosomal_Su5_D2-typ_SF"/>
</dbReference>
<dbReference type="Gene3D" id="3.30.565.10">
    <property type="entry name" value="Histidine kinase-like ATPase, C-terminal domain"/>
    <property type="match status" value="1"/>
</dbReference>
<dbReference type="NCBIfam" id="NF004189">
    <property type="entry name" value="PRK05644.1"/>
    <property type="match status" value="1"/>
</dbReference>
<keyword evidence="3 10" id="KW-0479">Metal-binding</keyword>
<dbReference type="HAMAP" id="MF_01898">
    <property type="entry name" value="GyrB"/>
    <property type="match status" value="1"/>
</dbReference>
<keyword evidence="7 10" id="KW-0799">Topoisomerase</keyword>
<dbReference type="GO" id="GO:0006265">
    <property type="term" value="P:DNA topological change"/>
    <property type="evidence" value="ECO:0007669"/>
    <property type="project" value="UniProtKB-UniRule"/>
</dbReference>
<organism evidence="12 13">
    <name type="scientific">Methanocella conradii (strain DSM 24694 / JCM 17849 / CGMCC 1.5162 / HZ254)</name>
    <dbReference type="NCBI Taxonomy" id="1041930"/>
    <lineage>
        <taxon>Archaea</taxon>
        <taxon>Methanobacteriati</taxon>
        <taxon>Methanobacteriota</taxon>
        <taxon>Stenosarchaea group</taxon>
        <taxon>Methanomicrobia</taxon>
        <taxon>Methanocellales</taxon>
        <taxon>Methanocellaceae</taxon>
        <taxon>Methanocella</taxon>
    </lineage>
</organism>
<dbReference type="InterPro" id="IPR013760">
    <property type="entry name" value="Topo_IIA-like_dom_sf"/>
</dbReference>
<dbReference type="Pfam" id="PF00986">
    <property type="entry name" value="DNA_gyraseB_C"/>
    <property type="match status" value="1"/>
</dbReference>
<feature type="binding site" evidence="10">
    <location>
        <position position="499"/>
    </location>
    <ligand>
        <name>Mg(2+)</name>
        <dbReference type="ChEBI" id="CHEBI:18420"/>
        <label>2</label>
    </ligand>
</feature>
<dbReference type="SUPFAM" id="SSF56719">
    <property type="entry name" value="Type II DNA topoisomerase"/>
    <property type="match status" value="1"/>
</dbReference>
<dbReference type="Pfam" id="PF01751">
    <property type="entry name" value="Toprim"/>
    <property type="match status" value="1"/>
</dbReference>
<evidence type="ECO:0000313" key="12">
    <source>
        <dbReference type="EMBL" id="AFD00974.1"/>
    </source>
</evidence>
<dbReference type="STRING" id="1041930.Mtc_2239"/>
<dbReference type="GO" id="GO:0046872">
    <property type="term" value="F:metal ion binding"/>
    <property type="evidence" value="ECO:0007669"/>
    <property type="project" value="UniProtKB-KW"/>
</dbReference>
<dbReference type="InterPro" id="IPR034160">
    <property type="entry name" value="TOPRIM_GyrB"/>
</dbReference>
<keyword evidence="9 10" id="KW-0413">Isomerase</keyword>
<accession>H8IA14</accession>
<dbReference type="Gene3D" id="3.30.230.10">
    <property type="match status" value="1"/>
</dbReference>
<dbReference type="InterPro" id="IPR018522">
    <property type="entry name" value="TopoIIA_CS"/>
</dbReference>
<keyword evidence="10" id="KW-0963">Cytoplasm</keyword>
<dbReference type="CDD" id="cd00822">
    <property type="entry name" value="TopoII_Trans_DNA_gyrase"/>
    <property type="match status" value="1"/>
</dbReference>
<keyword evidence="6 10" id="KW-0460">Magnesium</keyword>
<comment type="similarity">
    <text evidence="2 10">Belongs to the type II topoisomerase GyrB family.</text>
</comment>
<evidence type="ECO:0000256" key="3">
    <source>
        <dbReference type="ARBA" id="ARBA00022723"/>
    </source>
</evidence>
<dbReference type="GO" id="GO:0006261">
    <property type="term" value="P:DNA-templated DNA replication"/>
    <property type="evidence" value="ECO:0007669"/>
    <property type="project" value="UniProtKB-UniRule"/>
</dbReference>
<keyword evidence="8" id="KW-0238">DNA-binding</keyword>
<keyword evidence="4 10" id="KW-0547">Nucleotide-binding</keyword>
<protein>
    <recommendedName>
        <fullName evidence="10">DNA gyrase subunit B</fullName>
        <ecNumber evidence="10">5.6.2.2</ecNumber>
    </recommendedName>
</protein>
<feature type="site" description="Interaction with DNA" evidence="10">
    <location>
        <position position="454"/>
    </location>
</feature>
<dbReference type="OrthoDB" id="358756at2157"/>
<dbReference type="GO" id="GO:0005694">
    <property type="term" value="C:chromosome"/>
    <property type="evidence" value="ECO:0007669"/>
    <property type="project" value="InterPro"/>
</dbReference>
<dbReference type="CDD" id="cd16928">
    <property type="entry name" value="HATPase_GyrB-like"/>
    <property type="match status" value="1"/>
</dbReference>
<keyword evidence="13" id="KW-1185">Reference proteome</keyword>
<evidence type="ECO:0000259" key="11">
    <source>
        <dbReference type="PROSITE" id="PS50880"/>
    </source>
</evidence>
<dbReference type="GO" id="GO:0003677">
    <property type="term" value="F:DNA binding"/>
    <property type="evidence" value="ECO:0007669"/>
    <property type="project" value="UniProtKB-KW"/>
</dbReference>
<comment type="cofactor">
    <cofactor evidence="10">
        <name>Mg(2+)</name>
        <dbReference type="ChEBI" id="CHEBI:18420"/>
    </cofactor>
    <cofactor evidence="10">
        <name>Mn(2+)</name>
        <dbReference type="ChEBI" id="CHEBI:29035"/>
    </cofactor>
    <cofactor evidence="10">
        <name>Ca(2+)</name>
        <dbReference type="ChEBI" id="CHEBI:29108"/>
    </cofactor>
    <text evidence="10">Binds two Mg(2+) per subunit. The magnesium ions form salt bridges with both the protein and the DNA. Can also accept other divalent metal cations, such as Mn(2+) or Ca(2+).</text>
</comment>
<dbReference type="GO" id="GO:0005524">
    <property type="term" value="F:ATP binding"/>
    <property type="evidence" value="ECO:0007669"/>
    <property type="project" value="UniProtKB-UniRule"/>
</dbReference>
<dbReference type="FunFam" id="3.40.50.670:FF:000002">
    <property type="entry name" value="DNA gyrase subunit B"/>
    <property type="match status" value="1"/>
</dbReference>
<gene>
    <name evidence="10 12" type="primary">gyrB</name>
    <name evidence="12" type="ordered locus">Mtc_2239</name>
</gene>